<name>A0A0F9IU57_9ZZZZ</name>
<sequence length="72" mass="8548">MTIRFITIEQYGGEVTAYTENQEWRTALDDDDVADWIWQFADSPEQAVSQHYEKHDEWQADMEAGLEEKDTY</sequence>
<reference evidence="1" key="1">
    <citation type="journal article" date="2015" name="Nature">
        <title>Complex archaea that bridge the gap between prokaryotes and eukaryotes.</title>
        <authorList>
            <person name="Spang A."/>
            <person name="Saw J.H."/>
            <person name="Jorgensen S.L."/>
            <person name="Zaremba-Niedzwiedzka K."/>
            <person name="Martijn J."/>
            <person name="Lind A.E."/>
            <person name="van Eijk R."/>
            <person name="Schleper C."/>
            <person name="Guy L."/>
            <person name="Ettema T.J."/>
        </authorList>
    </citation>
    <scope>NUCLEOTIDE SEQUENCE</scope>
</reference>
<protein>
    <submittedName>
        <fullName evidence="1">Uncharacterized protein</fullName>
    </submittedName>
</protein>
<dbReference type="AlphaFoldDB" id="A0A0F9IU57"/>
<evidence type="ECO:0000313" key="1">
    <source>
        <dbReference type="EMBL" id="KKL97290.1"/>
    </source>
</evidence>
<comment type="caution">
    <text evidence="1">The sequence shown here is derived from an EMBL/GenBank/DDBJ whole genome shotgun (WGS) entry which is preliminary data.</text>
</comment>
<gene>
    <name evidence="1" type="ORF">LCGC14_1835980</name>
</gene>
<organism evidence="1">
    <name type="scientific">marine sediment metagenome</name>
    <dbReference type="NCBI Taxonomy" id="412755"/>
    <lineage>
        <taxon>unclassified sequences</taxon>
        <taxon>metagenomes</taxon>
        <taxon>ecological metagenomes</taxon>
    </lineage>
</organism>
<accession>A0A0F9IU57</accession>
<proteinExistence type="predicted"/>
<dbReference type="EMBL" id="LAZR01018202">
    <property type="protein sequence ID" value="KKL97290.1"/>
    <property type="molecule type" value="Genomic_DNA"/>
</dbReference>